<accession>F8MLA5</accession>
<sequence length="526" mass="57264">MAQDKQKSRKEARKVNQPDHASVPSQPSQGENVETPIANKKDTSGLGNNNLVSPGSSHQHRAITAQASQYLVSPGARYSNVSHLSPVNNLNTGTQHVFSLPHNNRHPLPDPLSDHNVHSLIAGAPHRHHHGQQNHQQQNHQEQNYQEQNQHPIAIPLDGYTFHPSVAGISHHRDHDQVSLPNRYGSNTVPDVVGALYHQQPGQSAVHQPTNASPSANYGNHPMASEFSHLNQQTANNFQGVAVQHYAYAEELQYMGSVQALPVSQGPNYFPGVPVQQYQNLQPPQPMGILQGNAAAQPNNFPSAYPNNVSAAHSNGFQFIPAQHHQLSRQPQPGMNMAQGVPAAHLNNIPAAHPNSFPAAYHTNVAAAHQTGFQLVPPEQHHMQLPQQPQPMAMGQGTPAAHANNFQVVYPNHLPAAHPTGIQGAPAQQQQIHVPQQPQPMDMVQPIPAADPLDLGIPQDQLNPITPGPPHPQANHPAVLALEYIDPDQDINEIIDAAASVLHADHRQCQHKWVEDDVEHQCTGHA</sequence>
<dbReference type="RefSeq" id="XP_009851419.1">
    <property type="nucleotide sequence ID" value="XM_009853117.1"/>
</dbReference>
<organism evidence="2 3">
    <name type="scientific">Neurospora tetrasperma (strain FGSC 2508 / ATCC MYA-4615 / P0657)</name>
    <dbReference type="NCBI Taxonomy" id="510951"/>
    <lineage>
        <taxon>Eukaryota</taxon>
        <taxon>Fungi</taxon>
        <taxon>Dikarya</taxon>
        <taxon>Ascomycota</taxon>
        <taxon>Pezizomycotina</taxon>
        <taxon>Sordariomycetes</taxon>
        <taxon>Sordariomycetidae</taxon>
        <taxon>Sordariales</taxon>
        <taxon>Sordariaceae</taxon>
        <taxon>Neurospora</taxon>
    </lineage>
</organism>
<feature type="compositionally biased region" description="Low complexity" evidence="1">
    <location>
        <begin position="133"/>
        <end position="146"/>
    </location>
</feature>
<feature type="region of interest" description="Disordered" evidence="1">
    <location>
        <begin position="1"/>
        <end position="60"/>
    </location>
</feature>
<proteinExistence type="predicted"/>
<name>F8MLA5_NEUT8</name>
<evidence type="ECO:0000313" key="3">
    <source>
        <dbReference type="Proteomes" id="UP000008065"/>
    </source>
</evidence>
<dbReference type="AlphaFoldDB" id="F8MLA5"/>
<feature type="compositionally biased region" description="Polar residues" evidence="1">
    <location>
        <begin position="23"/>
        <end position="32"/>
    </location>
</feature>
<dbReference type="EMBL" id="GL891304">
    <property type="protein sequence ID" value="EGO58378.1"/>
    <property type="molecule type" value="Genomic_DNA"/>
</dbReference>
<dbReference type="OrthoDB" id="10679703at2759"/>
<evidence type="ECO:0000313" key="2">
    <source>
        <dbReference type="EMBL" id="EGO58378.1"/>
    </source>
</evidence>
<dbReference type="HOGENOM" id="CLU_538715_0_0_1"/>
<feature type="region of interest" description="Disordered" evidence="1">
    <location>
        <begin position="200"/>
        <end position="224"/>
    </location>
</feature>
<feature type="compositionally biased region" description="Polar residues" evidence="1">
    <location>
        <begin position="200"/>
        <end position="218"/>
    </location>
</feature>
<evidence type="ECO:0000256" key="1">
    <source>
        <dbReference type="SAM" id="MobiDB-lite"/>
    </source>
</evidence>
<dbReference type="VEuPathDB" id="FungiDB:NEUTE1DRAFT_138107"/>
<dbReference type="GeneID" id="20826021"/>
<feature type="compositionally biased region" description="Polar residues" evidence="1">
    <location>
        <begin position="45"/>
        <end position="57"/>
    </location>
</feature>
<reference evidence="3" key="1">
    <citation type="journal article" date="2011" name="Genetics">
        <title>Massive changes in genome architecture accompany the transition to self-fertility in the filamentous fungus Neurospora tetrasperma.</title>
        <authorList>
            <person name="Ellison C.E."/>
            <person name="Stajich J.E."/>
            <person name="Jacobson D.J."/>
            <person name="Natvig D.O."/>
            <person name="Lapidus A."/>
            <person name="Foster B."/>
            <person name="Aerts A."/>
            <person name="Riley R."/>
            <person name="Lindquist E.A."/>
            <person name="Grigoriev I.V."/>
            <person name="Taylor J.W."/>
        </authorList>
    </citation>
    <scope>NUCLEOTIDE SEQUENCE [LARGE SCALE GENOMIC DNA]</scope>
    <source>
        <strain evidence="3">FGSC 2508 / P0657</strain>
    </source>
</reference>
<feature type="region of interest" description="Disordered" evidence="1">
    <location>
        <begin position="95"/>
        <end position="146"/>
    </location>
</feature>
<gene>
    <name evidence="2" type="ORF">NEUTE1DRAFT_138107</name>
</gene>
<dbReference type="KEGG" id="nte:NEUTE1DRAFT138107"/>
<keyword evidence="3" id="KW-1185">Reference proteome</keyword>
<protein>
    <submittedName>
        <fullName evidence="2">Uncharacterized protein</fullName>
    </submittedName>
</protein>
<dbReference type="Proteomes" id="UP000008065">
    <property type="component" value="Unassembled WGS sequence"/>
</dbReference>